<dbReference type="InterPro" id="IPR020846">
    <property type="entry name" value="MFS_dom"/>
</dbReference>
<dbReference type="Proteomes" id="UP000290545">
    <property type="component" value="Unassembled WGS sequence"/>
</dbReference>
<evidence type="ECO:0000256" key="2">
    <source>
        <dbReference type="ARBA" id="ARBA00008335"/>
    </source>
</evidence>
<feature type="transmembrane region" description="Helical" evidence="8">
    <location>
        <begin position="94"/>
        <end position="114"/>
    </location>
</feature>
<dbReference type="EMBL" id="SDHZ01000005">
    <property type="protein sequence ID" value="RXK80845.1"/>
    <property type="molecule type" value="Genomic_DNA"/>
</dbReference>
<dbReference type="InterPro" id="IPR011701">
    <property type="entry name" value="MFS"/>
</dbReference>
<protein>
    <submittedName>
        <fullName evidence="10">MFS transporter</fullName>
    </submittedName>
</protein>
<keyword evidence="7 8" id="KW-0472">Membrane</keyword>
<sequence length="435" mass="47438">MKISSLRTPIYSGRKQSFTEVTEEALTERIAVIGNSEAAPPIEEKTGRGESRYRRIRFCIFLSGVSVFAQLYAFQPLLSQVSSYFGRSAAVSSLTVSSSTLGMATGLLFFAFMADNFSRKGLMVFSLFSSAALTLLSPLLPNYPLLVLFIFLKGVCVSGVSAVALAYLAEEVSAVTIGAAISFYLAGNTFGGMAGRIIAALIAGWVGWKWAIFSIGIIGLICAVIFVYKFPASRFFNSCRVPFRDKRRQMKQLFMNKTLLGLYAIAACLLGCFVSVYNYLGFRLEAAPFHLPHYLIAAIFLMYSFGIAGNILAGKLSDRFSSRNMLSMFILLVVTGLLLMMTPYLILIIPGLALFTLSFFSAQTMAGRQVTVLAPAARTSATALYWLFYYVGSSTIGSFSGVFIDKGNWNGFFGALLLFSGLSFVLALRGRLNKA</sequence>
<keyword evidence="5 8" id="KW-0812">Transmembrane</keyword>
<feature type="transmembrane region" description="Helical" evidence="8">
    <location>
        <begin position="181"/>
        <end position="204"/>
    </location>
</feature>
<evidence type="ECO:0000256" key="7">
    <source>
        <dbReference type="ARBA" id="ARBA00023136"/>
    </source>
</evidence>
<evidence type="ECO:0000256" key="5">
    <source>
        <dbReference type="ARBA" id="ARBA00022692"/>
    </source>
</evidence>
<feature type="domain" description="Major facilitator superfamily (MFS) profile" evidence="9">
    <location>
        <begin position="52"/>
        <end position="435"/>
    </location>
</feature>
<evidence type="ECO:0000313" key="11">
    <source>
        <dbReference type="Proteomes" id="UP000290545"/>
    </source>
</evidence>
<evidence type="ECO:0000313" key="10">
    <source>
        <dbReference type="EMBL" id="RXK80845.1"/>
    </source>
</evidence>
<comment type="caution">
    <text evidence="10">The sequence shown here is derived from an EMBL/GenBank/DDBJ whole genome shotgun (WGS) entry which is preliminary data.</text>
</comment>
<dbReference type="Pfam" id="PF07690">
    <property type="entry name" value="MFS_1"/>
    <property type="match status" value="1"/>
</dbReference>
<feature type="transmembrane region" description="Helical" evidence="8">
    <location>
        <begin position="383"/>
        <end position="403"/>
    </location>
</feature>
<evidence type="ECO:0000256" key="4">
    <source>
        <dbReference type="ARBA" id="ARBA00022475"/>
    </source>
</evidence>
<dbReference type="GO" id="GO:0022857">
    <property type="term" value="F:transmembrane transporter activity"/>
    <property type="evidence" value="ECO:0007669"/>
    <property type="project" value="InterPro"/>
</dbReference>
<keyword evidence="3" id="KW-0813">Transport</keyword>
<accession>A0A4Q1D1G5</accession>
<dbReference type="PANTHER" id="PTHR43271">
    <property type="entry name" value="BLL2771 PROTEIN"/>
    <property type="match status" value="1"/>
</dbReference>
<evidence type="ECO:0000256" key="1">
    <source>
        <dbReference type="ARBA" id="ARBA00004651"/>
    </source>
</evidence>
<evidence type="ECO:0000259" key="9">
    <source>
        <dbReference type="PROSITE" id="PS50850"/>
    </source>
</evidence>
<comment type="subcellular location">
    <subcellularLocation>
        <location evidence="1">Cell membrane</location>
        <topology evidence="1">Multi-pass membrane protein</topology>
    </subcellularLocation>
</comment>
<dbReference type="GO" id="GO:0005886">
    <property type="term" value="C:plasma membrane"/>
    <property type="evidence" value="ECO:0007669"/>
    <property type="project" value="UniProtKB-SubCell"/>
</dbReference>
<evidence type="ECO:0000256" key="8">
    <source>
        <dbReference type="SAM" id="Phobius"/>
    </source>
</evidence>
<dbReference type="Gene3D" id="1.20.1250.20">
    <property type="entry name" value="MFS general substrate transporter like domains"/>
    <property type="match status" value="1"/>
</dbReference>
<proteinExistence type="inferred from homology"/>
<dbReference type="PROSITE" id="PS50850">
    <property type="entry name" value="MFS"/>
    <property type="match status" value="1"/>
</dbReference>
<feature type="transmembrane region" description="Helical" evidence="8">
    <location>
        <begin position="409"/>
        <end position="428"/>
    </location>
</feature>
<dbReference type="PANTHER" id="PTHR43271:SF1">
    <property type="entry name" value="INNER MEMBRANE TRANSPORT PROTEIN YNFM"/>
    <property type="match status" value="1"/>
</dbReference>
<dbReference type="AlphaFoldDB" id="A0A4Q1D1G5"/>
<name>A0A4Q1D1G5_9BACT</name>
<keyword evidence="11" id="KW-1185">Reference proteome</keyword>
<gene>
    <name evidence="10" type="ORF">ESB13_22075</name>
</gene>
<comment type="similarity">
    <text evidence="2">Belongs to the major facilitator superfamily.</text>
</comment>
<feature type="transmembrane region" description="Helical" evidence="8">
    <location>
        <begin position="291"/>
        <end position="313"/>
    </location>
</feature>
<dbReference type="RefSeq" id="WP_129005945.1">
    <property type="nucleotide sequence ID" value="NZ_SDHZ01000005.1"/>
</dbReference>
<organism evidence="10 11">
    <name type="scientific">Filimonas effusa</name>
    <dbReference type="NCBI Taxonomy" id="2508721"/>
    <lineage>
        <taxon>Bacteria</taxon>
        <taxon>Pseudomonadati</taxon>
        <taxon>Bacteroidota</taxon>
        <taxon>Chitinophagia</taxon>
        <taxon>Chitinophagales</taxon>
        <taxon>Chitinophagaceae</taxon>
        <taxon>Filimonas</taxon>
    </lineage>
</organism>
<dbReference type="CDD" id="cd17324">
    <property type="entry name" value="MFS_NepI_like"/>
    <property type="match status" value="1"/>
</dbReference>
<keyword evidence="6 8" id="KW-1133">Transmembrane helix</keyword>
<feature type="transmembrane region" description="Helical" evidence="8">
    <location>
        <begin position="121"/>
        <end position="140"/>
    </location>
</feature>
<dbReference type="SUPFAM" id="SSF103473">
    <property type="entry name" value="MFS general substrate transporter"/>
    <property type="match status" value="1"/>
</dbReference>
<keyword evidence="4" id="KW-1003">Cell membrane</keyword>
<feature type="transmembrane region" description="Helical" evidence="8">
    <location>
        <begin position="210"/>
        <end position="232"/>
    </location>
</feature>
<feature type="transmembrane region" description="Helical" evidence="8">
    <location>
        <begin position="325"/>
        <end position="346"/>
    </location>
</feature>
<evidence type="ECO:0000256" key="3">
    <source>
        <dbReference type="ARBA" id="ARBA00022448"/>
    </source>
</evidence>
<feature type="transmembrane region" description="Helical" evidence="8">
    <location>
        <begin position="146"/>
        <end position="169"/>
    </location>
</feature>
<feature type="transmembrane region" description="Helical" evidence="8">
    <location>
        <begin position="56"/>
        <end position="74"/>
    </location>
</feature>
<feature type="transmembrane region" description="Helical" evidence="8">
    <location>
        <begin position="253"/>
        <end position="279"/>
    </location>
</feature>
<dbReference type="InterPro" id="IPR036259">
    <property type="entry name" value="MFS_trans_sf"/>
</dbReference>
<evidence type="ECO:0000256" key="6">
    <source>
        <dbReference type="ARBA" id="ARBA00022989"/>
    </source>
</evidence>
<dbReference type="OrthoDB" id="63984at2"/>
<reference evidence="10 11" key="1">
    <citation type="submission" date="2019-01" db="EMBL/GenBank/DDBJ databases">
        <title>Filimonas sp. strain TTM-71.</title>
        <authorList>
            <person name="Chen W.-M."/>
        </authorList>
    </citation>
    <scope>NUCLEOTIDE SEQUENCE [LARGE SCALE GENOMIC DNA]</scope>
    <source>
        <strain evidence="10 11">TTM-71</strain>
    </source>
</reference>